<gene>
    <name evidence="3" type="ORF">GTA08_BOTSDO04591</name>
</gene>
<proteinExistence type="predicted"/>
<feature type="transmembrane region" description="Helical" evidence="2">
    <location>
        <begin position="231"/>
        <end position="250"/>
    </location>
</feature>
<keyword evidence="2" id="KW-0472">Membrane</keyword>
<feature type="compositionally biased region" description="Basic and acidic residues" evidence="1">
    <location>
        <begin position="177"/>
        <end position="188"/>
    </location>
</feature>
<comment type="caution">
    <text evidence="3">The sequence shown here is derived from an EMBL/GenBank/DDBJ whole genome shotgun (WGS) entry which is preliminary data.</text>
</comment>
<dbReference type="Proteomes" id="UP000572817">
    <property type="component" value="Unassembled WGS sequence"/>
</dbReference>
<evidence type="ECO:0000256" key="1">
    <source>
        <dbReference type="SAM" id="MobiDB-lite"/>
    </source>
</evidence>
<protein>
    <submittedName>
        <fullName evidence="3">Uncharacterized protein</fullName>
    </submittedName>
</protein>
<feature type="region of interest" description="Disordered" evidence="1">
    <location>
        <begin position="173"/>
        <end position="222"/>
    </location>
</feature>
<feature type="compositionally biased region" description="Acidic residues" evidence="1">
    <location>
        <begin position="189"/>
        <end position="200"/>
    </location>
</feature>
<dbReference type="EMBL" id="WWBZ02000022">
    <property type="protein sequence ID" value="KAF4308660.1"/>
    <property type="molecule type" value="Genomic_DNA"/>
</dbReference>
<dbReference type="OrthoDB" id="10556406at2759"/>
<keyword evidence="2" id="KW-0812">Transmembrane</keyword>
<organism evidence="3 4">
    <name type="scientific">Botryosphaeria dothidea</name>
    <dbReference type="NCBI Taxonomy" id="55169"/>
    <lineage>
        <taxon>Eukaryota</taxon>
        <taxon>Fungi</taxon>
        <taxon>Dikarya</taxon>
        <taxon>Ascomycota</taxon>
        <taxon>Pezizomycotina</taxon>
        <taxon>Dothideomycetes</taxon>
        <taxon>Dothideomycetes incertae sedis</taxon>
        <taxon>Botryosphaeriales</taxon>
        <taxon>Botryosphaeriaceae</taxon>
        <taxon>Botryosphaeria</taxon>
    </lineage>
</organism>
<keyword evidence="4" id="KW-1185">Reference proteome</keyword>
<sequence length="257" mass="28638">MNAAEGSSSDDIPLNPEAKRLFKTWAHCFDVHKRAAWKSAIKTLRRLCNGRAPRKVNDVIMFLTMSRVMTSIMDSVDGKSLLSDYDRDIGRWRVLFKVDPVAEHRFADAVLSIWGIDVHESSEVLPLDQEALKQALEAFRALSIEFVERASSVFDISGSTDFSGLKAARTTWQQKYPDGRPMESKRDGEDLEGFDDDPPSVDERGSQHSTSPGWGKQLQTETDPPVSQETILLTILIGVAFICAISFLLGRHGIATI</sequence>
<feature type="compositionally biased region" description="Polar residues" evidence="1">
    <location>
        <begin position="207"/>
        <end position="222"/>
    </location>
</feature>
<reference evidence="3" key="1">
    <citation type="submission" date="2020-04" db="EMBL/GenBank/DDBJ databases">
        <title>Genome Assembly and Annotation of Botryosphaeria dothidea sdau 11-99, a Latent Pathogen of Apple Fruit Ring Rot in China.</title>
        <authorList>
            <person name="Yu C."/>
            <person name="Diao Y."/>
            <person name="Lu Q."/>
            <person name="Zhao J."/>
            <person name="Cui S."/>
            <person name="Peng C."/>
            <person name="He B."/>
            <person name="Liu H."/>
        </authorList>
    </citation>
    <scope>NUCLEOTIDE SEQUENCE [LARGE SCALE GENOMIC DNA]</scope>
    <source>
        <strain evidence="3">Sdau11-99</strain>
    </source>
</reference>
<dbReference type="AlphaFoldDB" id="A0A8H4IW14"/>
<evidence type="ECO:0000313" key="3">
    <source>
        <dbReference type="EMBL" id="KAF4308660.1"/>
    </source>
</evidence>
<name>A0A8H4IW14_9PEZI</name>
<keyword evidence="2" id="KW-1133">Transmembrane helix</keyword>
<accession>A0A8H4IW14</accession>
<evidence type="ECO:0000256" key="2">
    <source>
        <dbReference type="SAM" id="Phobius"/>
    </source>
</evidence>
<evidence type="ECO:0000313" key="4">
    <source>
        <dbReference type="Proteomes" id="UP000572817"/>
    </source>
</evidence>